<evidence type="ECO:0000313" key="5">
    <source>
        <dbReference type="WBParaSite" id="Pan_g10103.t1"/>
    </source>
</evidence>
<name>A0A7E4ULC0_PANRE</name>
<dbReference type="Gene3D" id="3.40.220.10">
    <property type="entry name" value="Leucine Aminopeptidase, subunit E, domain 1"/>
    <property type="match status" value="1"/>
</dbReference>
<dbReference type="Pfam" id="PF01661">
    <property type="entry name" value="Macro"/>
    <property type="match status" value="1"/>
</dbReference>
<evidence type="ECO:0000259" key="2">
    <source>
        <dbReference type="Pfam" id="PF01661"/>
    </source>
</evidence>
<sequence>MCDRLDHTFFPLVLRWKPRQTSPLNFIDSIRASSSTTTHGTDPEICCDIAWRSVSSLRKRFPSTTPQLAVGWQNMSTPPDDIVVDVEPADHGPLESNVIHVDDEHLVVHEEPIEVGEHHQVLEIGEDEIIQVDNDIIVHDEGSDDEIDVDGVHYTTADGVELSRDPVVFENIVTVMIADPFSVANIECYINFCMGSINSGNDTFLRLHQLAGDGLKEECQKFRGMGAGYARLTSSFDLPYFKHVVHTVLPMFDTKFIGVSPYLTYSCILNALDVAAEADIKTVLMPMPFAIEPNVCSYLLLLAVKKWLRLNPGRMENIVVCCEGDNDFFAIQTQMPAVDGIEDFSNLDEFFPAMQYMTAEFPGQGGFPEGDQTYEGYYQYDDYFNENNHTRRVDMSMTLSGSISEAITTQRSLLRKIQLNAHEPDTKDIIELYQKMFYLQDGGIRLQLSRNLSPTMLPIEDPDGRIRQYRLTTQSRNGDAYYFRCSHCEFLSRTTSTQYRPKMTVRDGSIVGSYYPVHHPDCLAVSKRFIIIQQLDRQARCKIMDDNMIRRQNFEIEQANRAADDAANGRAPPDLNSSQEGQNENPTEGMSAEDLETIAKVKFPTWEQVRKQYYRLRARGAKKASQSTAHNSSHVVPEEDVPFVDAVPIMVAPDEKTLTNDVIHRAERQFDDETFGMGMNDQYHNEEQVKSEVVFTEHSGNVYTSYASTSTVTIDEGGVTSETVEESEVYDPTFSRKVTRLTEVVVKNESENRRRERAKAQRQMLGMPAYSSIVMSKTQGNDVPTSSDPLFPEPSLTPATRARKGASIIRRRQPAKSTPRVAIMSKTRKRTAETTEADSEEHSPTPKRRAAVTTSASAPDVTATDAAGAPNPEGSSPQPPIPATASSSAPSMDDAASTSSASSSRRRSARASIGRVPVRFGDK</sequence>
<protein>
    <submittedName>
        <fullName evidence="5">Macro domain-containing protein</fullName>
    </submittedName>
</protein>
<dbReference type="SUPFAM" id="SSF52949">
    <property type="entry name" value="Macro domain-like"/>
    <property type="match status" value="1"/>
</dbReference>
<dbReference type="InterPro" id="IPR002589">
    <property type="entry name" value="Macro_dom"/>
</dbReference>
<feature type="region of interest" description="Disordered" evidence="1">
    <location>
        <begin position="561"/>
        <end position="592"/>
    </location>
</feature>
<feature type="region of interest" description="Disordered" evidence="1">
    <location>
        <begin position="777"/>
        <end position="923"/>
    </location>
</feature>
<feature type="compositionally biased region" description="Low complexity" evidence="1">
    <location>
        <begin position="561"/>
        <end position="573"/>
    </location>
</feature>
<evidence type="ECO:0000259" key="3">
    <source>
        <dbReference type="Pfam" id="PF23674"/>
    </source>
</evidence>
<dbReference type="InterPro" id="IPR057001">
    <property type="entry name" value="RYYR-CCHC"/>
</dbReference>
<dbReference type="Pfam" id="PF23674">
    <property type="entry name" value="RYYR-CCHC"/>
    <property type="match status" value="1"/>
</dbReference>
<reference evidence="5" key="2">
    <citation type="submission" date="2020-10" db="UniProtKB">
        <authorList>
            <consortium name="WormBaseParasite"/>
        </authorList>
    </citation>
    <scope>IDENTIFICATION</scope>
</reference>
<feature type="domain" description="Macro" evidence="2">
    <location>
        <begin position="205"/>
        <end position="286"/>
    </location>
</feature>
<dbReference type="AlphaFoldDB" id="A0A7E4ULC0"/>
<evidence type="ECO:0000256" key="1">
    <source>
        <dbReference type="SAM" id="MobiDB-lite"/>
    </source>
</evidence>
<dbReference type="Proteomes" id="UP000492821">
    <property type="component" value="Unassembled WGS sequence"/>
</dbReference>
<dbReference type="WBParaSite" id="Pan_g10103.t1">
    <property type="protein sequence ID" value="Pan_g10103.t1"/>
    <property type="gene ID" value="Pan_g10103"/>
</dbReference>
<evidence type="ECO:0000313" key="4">
    <source>
        <dbReference type="Proteomes" id="UP000492821"/>
    </source>
</evidence>
<feature type="domain" description="RYYR-CCHC" evidence="3">
    <location>
        <begin position="445"/>
        <end position="522"/>
    </location>
</feature>
<dbReference type="PANTHER" id="PTHR11106">
    <property type="entry name" value="GANGLIOSIDE INDUCED DIFFERENTIATION ASSOCIATED PROTEIN 2-RELATED"/>
    <property type="match status" value="1"/>
</dbReference>
<organism evidence="4 5">
    <name type="scientific">Panagrellus redivivus</name>
    <name type="common">Microworm</name>
    <dbReference type="NCBI Taxonomy" id="6233"/>
    <lineage>
        <taxon>Eukaryota</taxon>
        <taxon>Metazoa</taxon>
        <taxon>Ecdysozoa</taxon>
        <taxon>Nematoda</taxon>
        <taxon>Chromadorea</taxon>
        <taxon>Rhabditida</taxon>
        <taxon>Tylenchina</taxon>
        <taxon>Panagrolaimomorpha</taxon>
        <taxon>Panagrolaimoidea</taxon>
        <taxon>Panagrolaimidae</taxon>
        <taxon>Panagrellus</taxon>
    </lineage>
</organism>
<dbReference type="PANTHER" id="PTHR11106:SF27">
    <property type="entry name" value="MACRO DOMAIN-CONTAINING PROTEIN"/>
    <property type="match status" value="1"/>
</dbReference>
<accession>A0A7E4ULC0</accession>
<dbReference type="InterPro" id="IPR043472">
    <property type="entry name" value="Macro_dom-like"/>
</dbReference>
<feature type="compositionally biased region" description="Basic residues" evidence="1">
    <location>
        <begin position="801"/>
        <end position="814"/>
    </location>
</feature>
<reference evidence="4" key="1">
    <citation type="journal article" date="2013" name="Genetics">
        <title>The draft genome and transcriptome of Panagrellus redivivus are shaped by the harsh demands of a free-living lifestyle.</title>
        <authorList>
            <person name="Srinivasan J."/>
            <person name="Dillman A.R."/>
            <person name="Macchietto M.G."/>
            <person name="Heikkinen L."/>
            <person name="Lakso M."/>
            <person name="Fracchia K.M."/>
            <person name="Antoshechkin I."/>
            <person name="Mortazavi A."/>
            <person name="Wong G."/>
            <person name="Sternberg P.W."/>
        </authorList>
    </citation>
    <scope>NUCLEOTIDE SEQUENCE [LARGE SCALE GENOMIC DNA]</scope>
    <source>
        <strain evidence="4">MT8872</strain>
    </source>
</reference>
<feature type="compositionally biased region" description="Polar residues" evidence="1">
    <location>
        <begin position="575"/>
        <end position="588"/>
    </location>
</feature>
<feature type="compositionally biased region" description="Polar residues" evidence="1">
    <location>
        <begin position="777"/>
        <end position="788"/>
    </location>
</feature>
<proteinExistence type="predicted"/>
<feature type="compositionally biased region" description="Low complexity" evidence="1">
    <location>
        <begin position="883"/>
        <end position="903"/>
    </location>
</feature>
<keyword evidence="4" id="KW-1185">Reference proteome</keyword>